<keyword evidence="3" id="KW-1185">Reference proteome</keyword>
<proteinExistence type="predicted"/>
<sequence length="69" mass="7838">MPEPILIWFMVPQIRHNARLLPGQPAGDLQPWSQDGIGADHPPIRGQQKPNHFKRLVSCLAARHKEMPI</sequence>
<accession>A0A4Z1CS61</accession>
<feature type="region of interest" description="Disordered" evidence="1">
    <location>
        <begin position="25"/>
        <end position="49"/>
    </location>
</feature>
<dbReference type="EMBL" id="SRPG01000013">
    <property type="protein sequence ID" value="TGN68083.1"/>
    <property type="molecule type" value="Genomic_DNA"/>
</dbReference>
<reference evidence="2 3" key="1">
    <citation type="submission" date="2019-03" db="EMBL/GenBank/DDBJ databases">
        <authorList>
            <person name="Li J."/>
        </authorList>
    </citation>
    <scope>NUCLEOTIDE SEQUENCE [LARGE SCALE GENOMIC DNA]</scope>
    <source>
        <strain evidence="2 3">3058</strain>
    </source>
</reference>
<comment type="caution">
    <text evidence="2">The sequence shown here is derived from an EMBL/GenBank/DDBJ whole genome shotgun (WGS) entry which is preliminary data.</text>
</comment>
<gene>
    <name evidence="2" type="ORF">E4L95_02570</name>
</gene>
<name>A0A4Z1CS61_9RHOB</name>
<dbReference type="AlphaFoldDB" id="A0A4Z1CS61"/>
<evidence type="ECO:0000313" key="3">
    <source>
        <dbReference type="Proteomes" id="UP000297972"/>
    </source>
</evidence>
<evidence type="ECO:0000256" key="1">
    <source>
        <dbReference type="SAM" id="MobiDB-lite"/>
    </source>
</evidence>
<organism evidence="2 3">
    <name type="scientific">Paracoccus liaowanqingii</name>
    <dbReference type="NCBI Taxonomy" id="2560053"/>
    <lineage>
        <taxon>Bacteria</taxon>
        <taxon>Pseudomonadati</taxon>
        <taxon>Pseudomonadota</taxon>
        <taxon>Alphaproteobacteria</taxon>
        <taxon>Rhodobacterales</taxon>
        <taxon>Paracoccaceae</taxon>
        <taxon>Paracoccus</taxon>
    </lineage>
</organism>
<dbReference type="Proteomes" id="UP000297972">
    <property type="component" value="Unassembled WGS sequence"/>
</dbReference>
<evidence type="ECO:0000313" key="2">
    <source>
        <dbReference type="EMBL" id="TGN68083.1"/>
    </source>
</evidence>
<protein>
    <submittedName>
        <fullName evidence="2">Uncharacterized protein</fullName>
    </submittedName>
</protein>